<evidence type="ECO:0000259" key="4">
    <source>
        <dbReference type="PROSITE" id="PS51764"/>
    </source>
</evidence>
<evidence type="ECO:0000256" key="3">
    <source>
        <dbReference type="PROSITE-ProRule" id="PRU01100"/>
    </source>
</evidence>
<dbReference type="Pfam" id="PF02156">
    <property type="entry name" value="Glyco_hydro_26"/>
    <property type="match status" value="1"/>
</dbReference>
<proteinExistence type="inferred from homology"/>
<protein>
    <recommendedName>
        <fullName evidence="4">GH26 domain-containing protein</fullName>
    </recommendedName>
</protein>
<organism evidence="5 6">
    <name type="scientific">Neiella marina</name>
    <dbReference type="NCBI Taxonomy" id="508461"/>
    <lineage>
        <taxon>Bacteria</taxon>
        <taxon>Pseudomonadati</taxon>
        <taxon>Pseudomonadota</taxon>
        <taxon>Gammaproteobacteria</taxon>
        <taxon>Alteromonadales</taxon>
        <taxon>Echinimonadaceae</taxon>
        <taxon>Neiella</taxon>
    </lineage>
</organism>
<feature type="active site" description="Nucleophile" evidence="3">
    <location>
        <position position="293"/>
    </location>
</feature>
<evidence type="ECO:0000313" key="5">
    <source>
        <dbReference type="EMBL" id="GGA87733.1"/>
    </source>
</evidence>
<dbReference type="InterPro" id="IPR017853">
    <property type="entry name" value="GH"/>
</dbReference>
<dbReference type="SUPFAM" id="SSF51445">
    <property type="entry name" value="(Trans)glycosidases"/>
    <property type="match status" value="1"/>
</dbReference>
<dbReference type="Proteomes" id="UP000619743">
    <property type="component" value="Unassembled WGS sequence"/>
</dbReference>
<dbReference type="OrthoDB" id="9816550at2"/>
<sequence length="391" mass="42934">MKSNQVISTGLWAMLIVTTVSCGSGGGGSRSDSSSTPLPPLAPEPVVRSSLFEPADGHVLFLIGQDNESVGGNRNNIEPHQQWHGYLDLALPKPAGITSYIALADDSNSPQQNVPDGYAIAGLHAINNEIAGPSCLQCYLDSPAIDWSNTIVHLSIWYGSPSMVASIASGSRDYLIDEVVAFVGQHPEIPFFIRPGYEFEYQYRDAGVSAESYVQAFQRIVTAFKEAGLSNISFVFSAASVFTDLAEWQNFYPGDGYVDWVGYSFFDAATAPPANAGGLTFARQTGKPVMIAESCLHDHKITEASGEAVWHDYFDHLFAHIEAHPDLIKAFAYINADWSIQPMWVNDPFWYNTDSRLQNSSYISQQWQNRLASDDFITGEDAVFEMIGFEP</sequence>
<comment type="caution">
    <text evidence="5">The sequence shown here is derived from an EMBL/GenBank/DDBJ whole genome shotgun (WGS) entry which is preliminary data.</text>
</comment>
<keyword evidence="1 3" id="KW-0378">Hydrolase</keyword>
<dbReference type="Gene3D" id="3.20.20.80">
    <property type="entry name" value="Glycosidases"/>
    <property type="match status" value="1"/>
</dbReference>
<comment type="similarity">
    <text evidence="3">Belongs to the glycosyl hydrolase 26 family.</text>
</comment>
<dbReference type="RefSeq" id="WP_087506324.1">
    <property type="nucleotide sequence ID" value="NZ_BMDX01000022.1"/>
</dbReference>
<gene>
    <name evidence="5" type="ORF">GCM10011369_32260</name>
</gene>
<evidence type="ECO:0000313" key="6">
    <source>
        <dbReference type="Proteomes" id="UP000619743"/>
    </source>
</evidence>
<feature type="active site" description="Proton donor" evidence="3">
    <location>
        <position position="198"/>
    </location>
</feature>
<dbReference type="AlphaFoldDB" id="A0A8J2U949"/>
<evidence type="ECO:0000256" key="1">
    <source>
        <dbReference type="ARBA" id="ARBA00022801"/>
    </source>
</evidence>
<feature type="domain" description="GH26" evidence="4">
    <location>
        <begin position="42"/>
        <end position="366"/>
    </location>
</feature>
<keyword evidence="6" id="KW-1185">Reference proteome</keyword>
<dbReference type="PROSITE" id="PS51257">
    <property type="entry name" value="PROKAR_LIPOPROTEIN"/>
    <property type="match status" value="1"/>
</dbReference>
<accession>A0A8J2U949</accession>
<evidence type="ECO:0000256" key="2">
    <source>
        <dbReference type="ARBA" id="ARBA00023295"/>
    </source>
</evidence>
<dbReference type="EMBL" id="BMDX01000022">
    <property type="protein sequence ID" value="GGA87733.1"/>
    <property type="molecule type" value="Genomic_DNA"/>
</dbReference>
<dbReference type="PROSITE" id="PS51764">
    <property type="entry name" value="GH26"/>
    <property type="match status" value="1"/>
</dbReference>
<dbReference type="GO" id="GO:0004553">
    <property type="term" value="F:hydrolase activity, hydrolyzing O-glycosyl compounds"/>
    <property type="evidence" value="ECO:0007669"/>
    <property type="project" value="InterPro"/>
</dbReference>
<reference evidence="6" key="1">
    <citation type="journal article" date="2019" name="Int. J. Syst. Evol. Microbiol.">
        <title>The Global Catalogue of Microorganisms (GCM) 10K type strain sequencing project: providing services to taxonomists for standard genome sequencing and annotation.</title>
        <authorList>
            <consortium name="The Broad Institute Genomics Platform"/>
            <consortium name="The Broad Institute Genome Sequencing Center for Infectious Disease"/>
            <person name="Wu L."/>
            <person name="Ma J."/>
        </authorList>
    </citation>
    <scope>NUCLEOTIDE SEQUENCE [LARGE SCALE GENOMIC DNA]</scope>
    <source>
        <strain evidence="6">CGMCC 1.10130</strain>
    </source>
</reference>
<dbReference type="InterPro" id="IPR022790">
    <property type="entry name" value="GH26_dom"/>
</dbReference>
<name>A0A8J2U949_9GAMM</name>
<keyword evidence="2 3" id="KW-0326">Glycosidase</keyword>